<feature type="transmembrane region" description="Helical" evidence="5">
    <location>
        <begin position="239"/>
        <end position="269"/>
    </location>
</feature>
<sequence length="397" mass="44622">MTDQITPSPPSGAPRPRSDHFVNKEPWDPYVSERLTAEQEKYYMAGQWKLMWWRFRRHRPAVVSAVFLALMYFSTVISEFIAPYDLHTRHSAYIFAPPQRVHFIHEGQFLGPFVYAVKTTRDMETLQRVYTADTARPQQLRFFCLGDSYEFWGLIEGSFHFVCPPEGGHFFWLGTDRLGRDMFSRIVYAARISLTIGIIGIALSFALALILGGLAGYYGGWVDNVVQRITEIIKSFPHLPLWLALSAALPVTWSPLLVYFGITLILALLDWPGLGRAVRSKLLSLREEDYAAAAQMMGAKPGRIIGRHLLPGFMSHLIASATLSIPSMILAETALSFLGLGLRPPITSWGVLLNEATDINVVAVNWWLMLPVIPVILVILAYQFMGDGMRDAADPYG</sequence>
<dbReference type="PANTHER" id="PTHR43839:SF3">
    <property type="entry name" value="OLIGOPEPTIDE ABC TRANSPORTER, PERMEASE PROTEIN"/>
    <property type="match status" value="1"/>
</dbReference>
<dbReference type="AlphaFoldDB" id="A0A512NQ51"/>
<organism evidence="7 8">
    <name type="scientific">Reyranella soli</name>
    <dbReference type="NCBI Taxonomy" id="1230389"/>
    <lineage>
        <taxon>Bacteria</taxon>
        <taxon>Pseudomonadati</taxon>
        <taxon>Pseudomonadota</taxon>
        <taxon>Alphaproteobacteria</taxon>
        <taxon>Hyphomicrobiales</taxon>
        <taxon>Reyranellaceae</taxon>
        <taxon>Reyranella</taxon>
    </lineage>
</organism>
<evidence type="ECO:0000256" key="5">
    <source>
        <dbReference type="RuleBase" id="RU363032"/>
    </source>
</evidence>
<proteinExistence type="inferred from homology"/>
<dbReference type="Proteomes" id="UP000321058">
    <property type="component" value="Unassembled WGS sequence"/>
</dbReference>
<feature type="transmembrane region" description="Helical" evidence="5">
    <location>
        <begin position="192"/>
        <end position="219"/>
    </location>
</feature>
<comment type="subcellular location">
    <subcellularLocation>
        <location evidence="1 5">Cell membrane</location>
        <topology evidence="1 5">Multi-pass membrane protein</topology>
    </subcellularLocation>
</comment>
<comment type="similarity">
    <text evidence="5">Belongs to the binding-protein-dependent transport system permease family.</text>
</comment>
<dbReference type="SUPFAM" id="SSF161098">
    <property type="entry name" value="MetI-like"/>
    <property type="match status" value="1"/>
</dbReference>
<evidence type="ECO:0000256" key="1">
    <source>
        <dbReference type="ARBA" id="ARBA00004651"/>
    </source>
</evidence>
<feature type="transmembrane region" description="Helical" evidence="5">
    <location>
        <begin position="362"/>
        <end position="382"/>
    </location>
</feature>
<dbReference type="InterPro" id="IPR000515">
    <property type="entry name" value="MetI-like"/>
</dbReference>
<dbReference type="GO" id="GO:0055085">
    <property type="term" value="P:transmembrane transport"/>
    <property type="evidence" value="ECO:0007669"/>
    <property type="project" value="InterPro"/>
</dbReference>
<dbReference type="OrthoDB" id="9766870at2"/>
<dbReference type="PROSITE" id="PS50928">
    <property type="entry name" value="ABC_TM1"/>
    <property type="match status" value="1"/>
</dbReference>
<evidence type="ECO:0000313" key="8">
    <source>
        <dbReference type="Proteomes" id="UP000321058"/>
    </source>
</evidence>
<comment type="caution">
    <text evidence="7">The sequence shown here is derived from an EMBL/GenBank/DDBJ whole genome shotgun (WGS) entry which is preliminary data.</text>
</comment>
<dbReference type="Pfam" id="PF00528">
    <property type="entry name" value="BPD_transp_1"/>
    <property type="match status" value="1"/>
</dbReference>
<evidence type="ECO:0000256" key="2">
    <source>
        <dbReference type="ARBA" id="ARBA00022692"/>
    </source>
</evidence>
<dbReference type="PANTHER" id="PTHR43839">
    <property type="entry name" value="OPPC IN A BINDING PROTEIN-DEPENDENT TRANSPORT SYSTEM"/>
    <property type="match status" value="1"/>
</dbReference>
<gene>
    <name evidence="7" type="ORF">RSO01_82460</name>
</gene>
<keyword evidence="5" id="KW-0813">Transport</keyword>
<feature type="domain" description="ABC transmembrane type-1" evidence="6">
    <location>
        <begin position="190"/>
        <end position="381"/>
    </location>
</feature>
<dbReference type="CDD" id="cd06261">
    <property type="entry name" value="TM_PBP2"/>
    <property type="match status" value="1"/>
</dbReference>
<evidence type="ECO:0000256" key="3">
    <source>
        <dbReference type="ARBA" id="ARBA00022989"/>
    </source>
</evidence>
<evidence type="ECO:0000313" key="7">
    <source>
        <dbReference type="EMBL" id="GEP61080.1"/>
    </source>
</evidence>
<keyword evidence="8" id="KW-1185">Reference proteome</keyword>
<name>A0A512NQ51_9HYPH</name>
<dbReference type="EMBL" id="BKAJ01000199">
    <property type="protein sequence ID" value="GEP61080.1"/>
    <property type="molecule type" value="Genomic_DNA"/>
</dbReference>
<protein>
    <submittedName>
        <fullName evidence="7">Peptide ABC transporter permease</fullName>
    </submittedName>
</protein>
<feature type="transmembrane region" description="Helical" evidence="5">
    <location>
        <begin position="61"/>
        <end position="82"/>
    </location>
</feature>
<keyword evidence="3 5" id="KW-1133">Transmembrane helix</keyword>
<evidence type="ECO:0000259" key="6">
    <source>
        <dbReference type="PROSITE" id="PS50928"/>
    </source>
</evidence>
<keyword evidence="2 5" id="KW-0812">Transmembrane</keyword>
<dbReference type="InterPro" id="IPR025966">
    <property type="entry name" value="OppC_N"/>
</dbReference>
<reference evidence="7 8" key="1">
    <citation type="submission" date="2019-07" db="EMBL/GenBank/DDBJ databases">
        <title>Whole genome shotgun sequence of Reyranella soli NBRC 108950.</title>
        <authorList>
            <person name="Hosoyama A."/>
            <person name="Uohara A."/>
            <person name="Ohji S."/>
            <person name="Ichikawa N."/>
        </authorList>
    </citation>
    <scope>NUCLEOTIDE SEQUENCE [LARGE SCALE GENOMIC DNA]</scope>
    <source>
        <strain evidence="7 8">NBRC 108950</strain>
    </source>
</reference>
<keyword evidence="4 5" id="KW-0472">Membrane</keyword>
<dbReference type="GO" id="GO:0005886">
    <property type="term" value="C:plasma membrane"/>
    <property type="evidence" value="ECO:0007669"/>
    <property type="project" value="UniProtKB-SubCell"/>
</dbReference>
<dbReference type="Pfam" id="PF12911">
    <property type="entry name" value="OppC_N"/>
    <property type="match status" value="1"/>
</dbReference>
<accession>A0A512NQ51</accession>
<dbReference type="Gene3D" id="1.10.3720.10">
    <property type="entry name" value="MetI-like"/>
    <property type="match status" value="1"/>
</dbReference>
<evidence type="ECO:0000256" key="4">
    <source>
        <dbReference type="ARBA" id="ARBA00023136"/>
    </source>
</evidence>
<dbReference type="InterPro" id="IPR035906">
    <property type="entry name" value="MetI-like_sf"/>
</dbReference>